<evidence type="ECO:0000256" key="6">
    <source>
        <dbReference type="SAM" id="SignalP"/>
    </source>
</evidence>
<dbReference type="Gene3D" id="1.10.100.10">
    <property type="entry name" value="Insulin-like"/>
    <property type="match status" value="1"/>
</dbReference>
<dbReference type="GO" id="GO:0005576">
    <property type="term" value="C:extracellular region"/>
    <property type="evidence" value="ECO:0007669"/>
    <property type="project" value="UniProtKB-SubCell"/>
</dbReference>
<keyword evidence="5" id="KW-1015">Disulfide bond</keyword>
<evidence type="ECO:0000313" key="7">
    <source>
        <dbReference type="EMBL" id="EGT32435.1"/>
    </source>
</evidence>
<proteinExistence type="inferred from homology"/>
<evidence type="ECO:0000256" key="1">
    <source>
        <dbReference type="ARBA" id="ARBA00004613"/>
    </source>
</evidence>
<sequence>MKILWLLVLLLAIASSATQERKRRLCGRALHLLVKRVCPTPCEAIADIASTACSEGATDQWVKDKCCP</sequence>
<dbReference type="InterPro" id="IPR003235">
    <property type="entry name" value="Nem_insulin-like_b-type"/>
</dbReference>
<accession>G0MJA7</accession>
<organism evidence="8">
    <name type="scientific">Caenorhabditis brenneri</name>
    <name type="common">Nematode worm</name>
    <dbReference type="NCBI Taxonomy" id="135651"/>
    <lineage>
        <taxon>Eukaryota</taxon>
        <taxon>Metazoa</taxon>
        <taxon>Ecdysozoa</taxon>
        <taxon>Nematoda</taxon>
        <taxon>Chromadorea</taxon>
        <taxon>Rhabditida</taxon>
        <taxon>Rhabditina</taxon>
        <taxon>Rhabditomorpha</taxon>
        <taxon>Rhabditoidea</taxon>
        <taxon>Rhabditidae</taxon>
        <taxon>Peloderinae</taxon>
        <taxon>Caenorhabditis</taxon>
    </lineage>
</organism>
<gene>
    <name evidence="7" type="ORF">CAEBREN_22787</name>
</gene>
<comment type="similarity">
    <text evidence="2">Belongs to the insulin family.</text>
</comment>
<dbReference type="Proteomes" id="UP000008068">
    <property type="component" value="Unassembled WGS sequence"/>
</dbReference>
<evidence type="ECO:0000256" key="4">
    <source>
        <dbReference type="ARBA" id="ARBA00022729"/>
    </source>
</evidence>
<reference evidence="8" key="1">
    <citation type="submission" date="2011-07" db="EMBL/GenBank/DDBJ databases">
        <authorList>
            <consortium name="Caenorhabditis brenneri Sequencing and Analysis Consortium"/>
            <person name="Wilson R.K."/>
        </authorList>
    </citation>
    <scope>NUCLEOTIDE SEQUENCE [LARGE SCALE GENOMIC DNA]</scope>
    <source>
        <strain evidence="8">PB2801</strain>
    </source>
</reference>
<keyword evidence="4 6" id="KW-0732">Signal</keyword>
<dbReference type="EMBL" id="GL379797">
    <property type="protein sequence ID" value="EGT32435.1"/>
    <property type="molecule type" value="Genomic_DNA"/>
</dbReference>
<dbReference type="HOGENOM" id="CLU_199259_0_0_1"/>
<evidence type="ECO:0000256" key="2">
    <source>
        <dbReference type="ARBA" id="ARBA00009034"/>
    </source>
</evidence>
<feature type="signal peptide" evidence="6">
    <location>
        <begin position="1"/>
        <end position="18"/>
    </location>
</feature>
<comment type="subcellular location">
    <subcellularLocation>
        <location evidence="1">Secreted</location>
    </subcellularLocation>
</comment>
<dbReference type="InParanoid" id="G0MJA7"/>
<evidence type="ECO:0000256" key="3">
    <source>
        <dbReference type="ARBA" id="ARBA00022525"/>
    </source>
</evidence>
<evidence type="ECO:0000313" key="8">
    <source>
        <dbReference type="Proteomes" id="UP000008068"/>
    </source>
</evidence>
<keyword evidence="8" id="KW-1185">Reference proteome</keyword>
<name>G0MJA7_CAEBE</name>
<protein>
    <submittedName>
        <fullName evidence="7">Uncharacterized protein</fullName>
    </submittedName>
</protein>
<evidence type="ECO:0000256" key="5">
    <source>
        <dbReference type="ARBA" id="ARBA00023157"/>
    </source>
</evidence>
<dbReference type="GO" id="GO:0005179">
    <property type="term" value="F:hormone activity"/>
    <property type="evidence" value="ECO:0007669"/>
    <property type="project" value="InterPro"/>
</dbReference>
<dbReference type="AlphaFoldDB" id="G0MJA7"/>
<keyword evidence="3" id="KW-0964">Secreted</keyword>
<feature type="chain" id="PRO_5003404011" evidence="6">
    <location>
        <begin position="19"/>
        <end position="68"/>
    </location>
</feature>
<dbReference type="Pfam" id="PF03488">
    <property type="entry name" value="Ins_beta"/>
    <property type="match status" value="1"/>
</dbReference>